<comment type="caution">
    <text evidence="1">The sequence shown here is derived from an EMBL/GenBank/DDBJ whole genome shotgun (WGS) entry which is preliminary data.</text>
</comment>
<accession>A0AAW1FFQ1</accession>
<proteinExistence type="predicted"/>
<keyword evidence="2" id="KW-1185">Reference proteome</keyword>
<protein>
    <submittedName>
        <fullName evidence="1">Uncharacterized protein</fullName>
    </submittedName>
</protein>
<dbReference type="AlphaFoldDB" id="A0AAW1FFQ1"/>
<gene>
    <name evidence="1" type="ORF">VZT92_008569</name>
</gene>
<evidence type="ECO:0000313" key="1">
    <source>
        <dbReference type="EMBL" id="KAK9533452.1"/>
    </source>
</evidence>
<evidence type="ECO:0000313" key="2">
    <source>
        <dbReference type="Proteomes" id="UP001488805"/>
    </source>
</evidence>
<dbReference type="EMBL" id="JBCEZU010000067">
    <property type="protein sequence ID" value="KAK9533452.1"/>
    <property type="molecule type" value="Genomic_DNA"/>
</dbReference>
<name>A0AAW1FFQ1_ZOAVI</name>
<sequence length="92" mass="10491">MSLPLYLFLHLPQPLCVKDDVVVLLVGTSLDCVGGPSPYTGKEKTLMHGEYLPQNDLYSLHYYTDFLGTESLQYQQSEAFFFYCFEPGLDNQ</sequence>
<organism evidence="1 2">
    <name type="scientific">Zoarces viviparus</name>
    <name type="common">Viviparous eelpout</name>
    <name type="synonym">Blennius viviparus</name>
    <dbReference type="NCBI Taxonomy" id="48416"/>
    <lineage>
        <taxon>Eukaryota</taxon>
        <taxon>Metazoa</taxon>
        <taxon>Chordata</taxon>
        <taxon>Craniata</taxon>
        <taxon>Vertebrata</taxon>
        <taxon>Euteleostomi</taxon>
        <taxon>Actinopterygii</taxon>
        <taxon>Neopterygii</taxon>
        <taxon>Teleostei</taxon>
        <taxon>Neoteleostei</taxon>
        <taxon>Acanthomorphata</taxon>
        <taxon>Eupercaria</taxon>
        <taxon>Perciformes</taxon>
        <taxon>Cottioidei</taxon>
        <taxon>Zoarcales</taxon>
        <taxon>Zoarcidae</taxon>
        <taxon>Zoarcinae</taxon>
        <taxon>Zoarces</taxon>
    </lineage>
</organism>
<dbReference type="Proteomes" id="UP001488805">
    <property type="component" value="Unassembled WGS sequence"/>
</dbReference>
<reference evidence="1 2" key="1">
    <citation type="journal article" date="2024" name="Genome Biol. Evol.">
        <title>Chromosome-level genome assembly of the viviparous eelpout Zoarces viviparus.</title>
        <authorList>
            <person name="Fuhrmann N."/>
            <person name="Brasseur M.V."/>
            <person name="Bakowski C.E."/>
            <person name="Podsiadlowski L."/>
            <person name="Prost S."/>
            <person name="Krehenwinkel H."/>
            <person name="Mayer C."/>
        </authorList>
    </citation>
    <scope>NUCLEOTIDE SEQUENCE [LARGE SCALE GENOMIC DNA]</scope>
    <source>
        <strain evidence="1">NO-MEL_2022_Ind0_liver</strain>
    </source>
</reference>